<protein>
    <submittedName>
        <fullName evidence="1">Membrane protein</fullName>
    </submittedName>
</protein>
<reference evidence="1" key="1">
    <citation type="journal article" date="2025" name="Int. J. Syst. Evol. Microbiol.">
        <title>Inconstantimicrobium mannanitabidum sp. nov., a novel member of the family Clostridiaceae isolated from anoxic soil under the treatment of reductive soil disinfestation.</title>
        <authorList>
            <person name="Ueki A."/>
            <person name="Tonouchi A."/>
            <person name="Honma S."/>
            <person name="Kaku N."/>
            <person name="Ueki K."/>
        </authorList>
    </citation>
    <scope>NUCLEOTIDE SEQUENCE</scope>
    <source>
        <strain evidence="1">TW13</strain>
    </source>
</reference>
<evidence type="ECO:0000313" key="1">
    <source>
        <dbReference type="EMBL" id="GKX68485.1"/>
    </source>
</evidence>
<name>A0ACB5RHB7_9CLOT</name>
<sequence length="168" mass="19557">MDLALYSIFNFVVYSFAGWIIEELYCLWVTGGFKTDGFLIGPFKPMYGITGVLLILFSRYFDKNVVVMLILCFLVPSIVEGVSGYGLKMLFGKQYWDYSILKYNFYGLVSLKFSVYWMLLSFVGLYFVEPIVYNFFTVSFRYWLVSIPILTSAFFVDLFLTVKRLANI</sequence>
<accession>A0ACB5RHB7</accession>
<dbReference type="Proteomes" id="UP001058074">
    <property type="component" value="Unassembled WGS sequence"/>
</dbReference>
<dbReference type="EMBL" id="BROD01000001">
    <property type="protein sequence ID" value="GKX68485.1"/>
    <property type="molecule type" value="Genomic_DNA"/>
</dbReference>
<evidence type="ECO:0000313" key="2">
    <source>
        <dbReference type="Proteomes" id="UP001058074"/>
    </source>
</evidence>
<organism evidence="1 2">
    <name type="scientific">Inconstantimicrobium mannanitabidum</name>
    <dbReference type="NCBI Taxonomy" id="1604901"/>
    <lineage>
        <taxon>Bacteria</taxon>
        <taxon>Bacillati</taxon>
        <taxon>Bacillota</taxon>
        <taxon>Clostridia</taxon>
        <taxon>Eubacteriales</taxon>
        <taxon>Clostridiaceae</taxon>
        <taxon>Inconstantimicrobium</taxon>
    </lineage>
</organism>
<proteinExistence type="predicted"/>
<keyword evidence="2" id="KW-1185">Reference proteome</keyword>
<comment type="caution">
    <text evidence="1">The sequence shown here is derived from an EMBL/GenBank/DDBJ whole genome shotgun (WGS) entry which is preliminary data.</text>
</comment>
<gene>
    <name evidence="1" type="ORF">rsdtw13_37430</name>
</gene>